<keyword evidence="4" id="KW-0371">Homeobox</keyword>
<sequence>MAETKKTKKITISEEDIALLLQRYSATTIITLLQEVAQFSNSNVKIDWSEVVKKTSTGITNARECQMVWRHLAYRDALLETVDEVTEPLASLMANGYIRQLVDCFSFFWHYMEGHHLAYRDILLETVDEVIKPLDDDSDLESDLEVFPPVSAKAAVEAAAFSKVLLGSSLPSASGPLDLLEAPLTINIPTGQASTTALDNPWPACTQSNNITVPVLIQRKNTSSKKHIKGFPPLLLTTVPSTEELEAERGESAAGAQRRKEQQGSLPTVPPTKGLKRGGSTAVLPTQKKRLWKPDEDRELIAAVQRYGEGNWATILKGDFKADRTNSQLSQRWARLKKQQANLNLGGHCNPANSQLTAEQLATRQAVAHALDMPMMDKFLGATQTQSSVPLSSAAVPCGREDTSEGCQTQQTSMSTTTLKFNSLKGPAVPLKPLSDSDHMIEAAAVAAGARIATPSTAAPLLKCPTQTQSSIPLSSAAVPCGREDTSVGCRTQQTSLPTTTLKFNSVEGPAVPLKPLSGSDLMIEAAAVAAGARIATPSTAAPLLKCPTQAQPSFPLSSAAVPCGREDTSAGCQTQQVSKGMPTTALKFNSVEGPLKPLSGLDPMIQAAAIAAGARIATPSAAASLFKAAQSIVHISPGDPCPKVRYIKKGLPPLRPPPPPFSSSSPSIPHFGNSQLEHGKSTR</sequence>
<dbReference type="InterPro" id="IPR009057">
    <property type="entry name" value="Homeodomain-like_sf"/>
</dbReference>
<evidence type="ECO:0000313" key="4">
    <source>
        <dbReference type="EMBL" id="KAF5206603.1"/>
    </source>
</evidence>
<keyword evidence="5" id="KW-1185">Reference proteome</keyword>
<feature type="region of interest" description="Disordered" evidence="1">
    <location>
        <begin position="649"/>
        <end position="684"/>
    </location>
</feature>
<protein>
    <submittedName>
        <fullName evidence="4">Homeodomain-like superfamily protein</fullName>
    </submittedName>
</protein>
<feature type="domain" description="HTH myb-type" evidence="3">
    <location>
        <begin position="284"/>
        <end position="341"/>
    </location>
</feature>
<comment type="caution">
    <text evidence="4">The sequence shown here is derived from an EMBL/GenBank/DDBJ whole genome shotgun (WGS) entry which is preliminary data.</text>
</comment>
<dbReference type="OrthoDB" id="608866at2759"/>
<dbReference type="EMBL" id="JABWDY010002499">
    <property type="protein sequence ID" value="KAF5206603.1"/>
    <property type="molecule type" value="Genomic_DNA"/>
</dbReference>
<dbReference type="PROSITE" id="PS51294">
    <property type="entry name" value="HTH_MYB"/>
    <property type="match status" value="1"/>
</dbReference>
<feature type="region of interest" description="Disordered" evidence="1">
    <location>
        <begin position="247"/>
        <end position="282"/>
    </location>
</feature>
<dbReference type="SUPFAM" id="SSF46689">
    <property type="entry name" value="Homeodomain-like"/>
    <property type="match status" value="1"/>
</dbReference>
<dbReference type="PROSITE" id="PS50090">
    <property type="entry name" value="MYB_LIKE"/>
    <property type="match status" value="1"/>
</dbReference>
<dbReference type="Pfam" id="PF00249">
    <property type="entry name" value="Myb_DNA-binding"/>
    <property type="match status" value="1"/>
</dbReference>
<reference evidence="4 5" key="1">
    <citation type="submission" date="2020-06" db="EMBL/GenBank/DDBJ databases">
        <title>Transcriptomic and genomic resources for Thalictrum thalictroides and T. hernandezii: Facilitating candidate gene discovery in an emerging model plant lineage.</title>
        <authorList>
            <person name="Arias T."/>
            <person name="Riano-Pachon D.M."/>
            <person name="Di Stilio V.S."/>
        </authorList>
    </citation>
    <scope>NUCLEOTIDE SEQUENCE [LARGE SCALE GENOMIC DNA]</scope>
    <source>
        <strain evidence="5">cv. WT478/WT964</strain>
        <tissue evidence="4">Leaves</tissue>
    </source>
</reference>
<gene>
    <name evidence="4" type="ORF">FRX31_003807</name>
</gene>
<dbReference type="AlphaFoldDB" id="A0A7J6XAU8"/>
<dbReference type="InterPro" id="IPR017930">
    <property type="entry name" value="Myb_dom"/>
</dbReference>
<keyword evidence="4" id="KW-0238">DNA-binding</keyword>
<feature type="domain" description="Myb-like" evidence="2">
    <location>
        <begin position="284"/>
        <end position="337"/>
    </location>
</feature>
<dbReference type="Proteomes" id="UP000554482">
    <property type="component" value="Unassembled WGS sequence"/>
</dbReference>
<dbReference type="CDD" id="cd11660">
    <property type="entry name" value="SANT_TRF"/>
    <property type="match status" value="1"/>
</dbReference>
<evidence type="ECO:0000256" key="1">
    <source>
        <dbReference type="SAM" id="MobiDB-lite"/>
    </source>
</evidence>
<organism evidence="4 5">
    <name type="scientific">Thalictrum thalictroides</name>
    <name type="common">Rue-anemone</name>
    <name type="synonym">Anemone thalictroides</name>
    <dbReference type="NCBI Taxonomy" id="46969"/>
    <lineage>
        <taxon>Eukaryota</taxon>
        <taxon>Viridiplantae</taxon>
        <taxon>Streptophyta</taxon>
        <taxon>Embryophyta</taxon>
        <taxon>Tracheophyta</taxon>
        <taxon>Spermatophyta</taxon>
        <taxon>Magnoliopsida</taxon>
        <taxon>Ranunculales</taxon>
        <taxon>Ranunculaceae</taxon>
        <taxon>Thalictroideae</taxon>
        <taxon>Thalictrum</taxon>
    </lineage>
</organism>
<dbReference type="Gene3D" id="1.10.10.60">
    <property type="entry name" value="Homeodomain-like"/>
    <property type="match status" value="1"/>
</dbReference>
<evidence type="ECO:0000259" key="2">
    <source>
        <dbReference type="PROSITE" id="PS50090"/>
    </source>
</evidence>
<dbReference type="PANTHER" id="PTHR47206:SF1">
    <property type="entry name" value="HOMEODOMAIN-LIKE SUPERFAMILY PROTEIN"/>
    <property type="match status" value="1"/>
</dbReference>
<proteinExistence type="predicted"/>
<name>A0A7J6XAU8_THATH</name>
<dbReference type="GO" id="GO:0003677">
    <property type="term" value="F:DNA binding"/>
    <property type="evidence" value="ECO:0007669"/>
    <property type="project" value="UniProtKB-KW"/>
</dbReference>
<evidence type="ECO:0000313" key="5">
    <source>
        <dbReference type="Proteomes" id="UP000554482"/>
    </source>
</evidence>
<evidence type="ECO:0000259" key="3">
    <source>
        <dbReference type="PROSITE" id="PS51294"/>
    </source>
</evidence>
<accession>A0A7J6XAU8</accession>
<dbReference type="SMART" id="SM00717">
    <property type="entry name" value="SANT"/>
    <property type="match status" value="1"/>
</dbReference>
<dbReference type="InterPro" id="IPR001005">
    <property type="entry name" value="SANT/Myb"/>
</dbReference>
<dbReference type="PANTHER" id="PTHR47206">
    <property type="entry name" value="HOMEODOMAIN-LIKE SUPERFAMILY PROTEIN"/>
    <property type="match status" value="1"/>
</dbReference>